<name>A0ABV5VP58_9BACL</name>
<dbReference type="InterPro" id="IPR021415">
    <property type="entry name" value="SAV0927-like"/>
</dbReference>
<comment type="caution">
    <text evidence="1">The sequence shown here is derived from an EMBL/GenBank/DDBJ whole genome shotgun (WGS) entry which is preliminary data.</text>
</comment>
<reference evidence="1 2" key="1">
    <citation type="submission" date="2024-09" db="EMBL/GenBank/DDBJ databases">
        <authorList>
            <person name="Sun Q."/>
            <person name="Mori K."/>
        </authorList>
    </citation>
    <scope>NUCLEOTIDE SEQUENCE [LARGE SCALE GENOMIC DNA]</scope>
    <source>
        <strain evidence="1 2">JCM 12520</strain>
    </source>
</reference>
<evidence type="ECO:0000313" key="1">
    <source>
        <dbReference type="EMBL" id="MFB9750061.1"/>
    </source>
</evidence>
<dbReference type="RefSeq" id="WP_344910229.1">
    <property type="nucleotide sequence ID" value="NZ_BAAAYO010000008.1"/>
</dbReference>
<dbReference type="Pfam" id="PF11256">
    <property type="entry name" value="SAV0927-like"/>
    <property type="match status" value="1"/>
</dbReference>
<sequence>MFERLYDSGEQANIQFIGFATDLARYDFGIVYTTAFFGKPLVVCMQTNRSSLLDHEDLDNIAYLQRAFRLNDREAEEVSAFLKQLLPSMGMQEQYG</sequence>
<protein>
    <submittedName>
        <fullName evidence="1">DUF3055 domain-containing protein</fullName>
    </submittedName>
</protein>
<keyword evidence="2" id="KW-1185">Reference proteome</keyword>
<organism evidence="1 2">
    <name type="scientific">Paenibacillus hodogayensis</name>
    <dbReference type="NCBI Taxonomy" id="279208"/>
    <lineage>
        <taxon>Bacteria</taxon>
        <taxon>Bacillati</taxon>
        <taxon>Bacillota</taxon>
        <taxon>Bacilli</taxon>
        <taxon>Bacillales</taxon>
        <taxon>Paenibacillaceae</taxon>
        <taxon>Paenibacillus</taxon>
    </lineage>
</organism>
<dbReference type="Proteomes" id="UP001589619">
    <property type="component" value="Unassembled WGS sequence"/>
</dbReference>
<dbReference type="EMBL" id="JBHMAG010000001">
    <property type="protein sequence ID" value="MFB9750061.1"/>
    <property type="molecule type" value="Genomic_DNA"/>
</dbReference>
<evidence type="ECO:0000313" key="2">
    <source>
        <dbReference type="Proteomes" id="UP001589619"/>
    </source>
</evidence>
<gene>
    <name evidence="1" type="ORF">ACFFNY_00615</name>
</gene>
<proteinExistence type="predicted"/>
<accession>A0ABV5VP58</accession>